<evidence type="ECO:0000313" key="2">
    <source>
        <dbReference type="EMBL" id="RKS20533.1"/>
    </source>
</evidence>
<feature type="chain" id="PRO_5019758261" evidence="1">
    <location>
        <begin position="18"/>
        <end position="123"/>
    </location>
</feature>
<evidence type="ECO:0000313" key="3">
    <source>
        <dbReference type="Proteomes" id="UP000277579"/>
    </source>
</evidence>
<dbReference type="RefSeq" id="WP_121377189.1">
    <property type="nucleotide sequence ID" value="NZ_RBLC01000004.1"/>
</dbReference>
<keyword evidence="1" id="KW-0732">Signal</keyword>
<keyword evidence="3" id="KW-1185">Reference proteome</keyword>
<dbReference type="AlphaFoldDB" id="A0A495M7A8"/>
<gene>
    <name evidence="2" type="ORF">CLV94_2912</name>
</gene>
<protein>
    <submittedName>
        <fullName evidence="2">Uncharacterized protein</fullName>
    </submittedName>
</protein>
<sequence>MNKLFIIIYFMACAATAQSVTSGAYTVSIDHVTSEGSDYKGSYNIQKNGVIVASEKFSVMKLERIVSINIQEGDGYGNTATYFYESKKFDCMGEEKEAKKYKDIKDIILNGILFYAELRFKEE</sequence>
<reference evidence="2 3" key="1">
    <citation type="submission" date="2018-10" db="EMBL/GenBank/DDBJ databases">
        <title>Genomic Encyclopedia of Archaeal and Bacterial Type Strains, Phase II (KMG-II): from individual species to whole genera.</title>
        <authorList>
            <person name="Goeker M."/>
        </authorList>
    </citation>
    <scope>NUCLEOTIDE SEQUENCE [LARGE SCALE GENOMIC DNA]</scope>
    <source>
        <strain evidence="2 3">DSM 29537</strain>
    </source>
</reference>
<dbReference type="Proteomes" id="UP000277579">
    <property type="component" value="Unassembled WGS sequence"/>
</dbReference>
<dbReference type="OrthoDB" id="1448048at2"/>
<organism evidence="2 3">
    <name type="scientific">Flavobacterium endophyticum</name>
    <dbReference type="NCBI Taxonomy" id="1540163"/>
    <lineage>
        <taxon>Bacteria</taxon>
        <taxon>Pseudomonadati</taxon>
        <taxon>Bacteroidota</taxon>
        <taxon>Flavobacteriia</taxon>
        <taxon>Flavobacteriales</taxon>
        <taxon>Flavobacteriaceae</taxon>
        <taxon>Flavobacterium</taxon>
    </lineage>
</organism>
<dbReference type="EMBL" id="RBLC01000004">
    <property type="protein sequence ID" value="RKS20533.1"/>
    <property type="molecule type" value="Genomic_DNA"/>
</dbReference>
<name>A0A495M7A8_9FLAO</name>
<feature type="signal peptide" evidence="1">
    <location>
        <begin position="1"/>
        <end position="17"/>
    </location>
</feature>
<proteinExistence type="predicted"/>
<accession>A0A495M7A8</accession>
<evidence type="ECO:0000256" key="1">
    <source>
        <dbReference type="SAM" id="SignalP"/>
    </source>
</evidence>
<comment type="caution">
    <text evidence="2">The sequence shown here is derived from an EMBL/GenBank/DDBJ whole genome shotgun (WGS) entry which is preliminary data.</text>
</comment>